<keyword evidence="8 12" id="KW-0798">TonB box</keyword>
<evidence type="ECO:0000259" key="14">
    <source>
        <dbReference type="Pfam" id="PF00593"/>
    </source>
</evidence>
<keyword evidence="7" id="KW-0406">Ion transport</keyword>
<dbReference type="Gene3D" id="2.40.170.20">
    <property type="entry name" value="TonB-dependent receptor, beta-barrel domain"/>
    <property type="match status" value="2"/>
</dbReference>
<dbReference type="PANTHER" id="PTHR32552">
    <property type="entry name" value="FERRICHROME IRON RECEPTOR-RELATED"/>
    <property type="match status" value="1"/>
</dbReference>
<evidence type="ECO:0000256" key="8">
    <source>
        <dbReference type="ARBA" id="ARBA00023077"/>
    </source>
</evidence>
<keyword evidence="6" id="KW-0408">Iron</keyword>
<comment type="caution">
    <text evidence="16">The sequence shown here is derived from an EMBL/GenBank/DDBJ whole genome shotgun (WGS) entry which is preliminary data.</text>
</comment>
<evidence type="ECO:0000256" key="6">
    <source>
        <dbReference type="ARBA" id="ARBA00023004"/>
    </source>
</evidence>
<evidence type="ECO:0000256" key="13">
    <source>
        <dbReference type="SAM" id="SignalP"/>
    </source>
</evidence>
<evidence type="ECO:0000256" key="2">
    <source>
        <dbReference type="ARBA" id="ARBA00022448"/>
    </source>
</evidence>
<gene>
    <name evidence="16" type="ORF">CWI75_10170</name>
</gene>
<evidence type="ECO:0000256" key="5">
    <source>
        <dbReference type="ARBA" id="ARBA00022692"/>
    </source>
</evidence>
<evidence type="ECO:0000256" key="1">
    <source>
        <dbReference type="ARBA" id="ARBA00004571"/>
    </source>
</evidence>
<dbReference type="GO" id="GO:0009279">
    <property type="term" value="C:cell outer membrane"/>
    <property type="evidence" value="ECO:0007669"/>
    <property type="project" value="UniProtKB-SubCell"/>
</dbReference>
<dbReference type="InterPro" id="IPR036942">
    <property type="entry name" value="Beta-barrel_TonB_sf"/>
</dbReference>
<keyword evidence="5 11" id="KW-0812">Transmembrane</keyword>
<organism evidence="16 17">
    <name type="scientific">Kineobactrum sediminis</name>
    <dbReference type="NCBI Taxonomy" id="1905677"/>
    <lineage>
        <taxon>Bacteria</taxon>
        <taxon>Pseudomonadati</taxon>
        <taxon>Pseudomonadota</taxon>
        <taxon>Gammaproteobacteria</taxon>
        <taxon>Cellvibrionales</taxon>
        <taxon>Halieaceae</taxon>
        <taxon>Kineobactrum</taxon>
    </lineage>
</organism>
<name>A0A2N5Y1B7_9GAMM</name>
<feature type="signal peptide" evidence="13">
    <location>
        <begin position="1"/>
        <end position="23"/>
    </location>
</feature>
<sequence>MKNRSVFKLGSLCAALTVPLTGAAQNLLEEVTVTAQKREQNLQDVGIAITVFSGDQVRALGVQQSFDIAGFTPGVHISGNIAGQNTQFSIRGVTQNDFNDIIEAPNAAYLDEGYLAVAQAQTFAVYDIERLEILKGPQGTLFGRNATGGLIHYISNKPNFDGTEGYLDFQVGEFDTPANANQMVIEGALGSALTETVAGRVAFRYKEQDGYLKNLYPDSAFLGPPGPGAGADLGGQEDKSARGTLLFQPDDKMQAMVSLNYSKSELSTGPYQSKPTIGILDENGELINVIDMPADETRFTIQGDQDGGANAIDGSSFLPGAGIGLPSRLAPGADFFGYIDPDGKDFTFSGDFAFEDQAFTETWGINVNLQYELSSGVQFTSITDFKDYEKLLFIDVDAAPANQLANYAGVDATSFTQEFRLNGETERTRWVAGAFYLNIDTTSDNGLKAPVNSIAGSAPFAPVDIGVVADLETNSYSVFGQVDYDLTETLTLTAGARLIQEEKDFDLLIAIFPSFDSFSVNRGEPIPNAFGAGSPYTNTDDSSDTLWTGKLQLDWHYTEDLLLYAGINRGVKAGSFNAPLLGAFLGAGGDESLPYDEEILVSYEGGFKKSFAGGMTRLNGTAFYYDYSDYQSFLFVGVGGVVQNNDARTYGAELELQTSPMDGLDIMLSTAWFDATVKDVPLRRGSPLPPRDVKPTYAPELQAAGLIRYQWPALGGDLAVQADFSYSDEFFYNLRNFDADKFDSYTIYNTSLVWSSTDSQWQATLAVRNLTDERAGTQGFDLASLCGCNEIAFREPRLYSVALRYEF</sequence>
<keyword evidence="13" id="KW-0732">Signal</keyword>
<dbReference type="SUPFAM" id="SSF56935">
    <property type="entry name" value="Porins"/>
    <property type="match status" value="1"/>
</dbReference>
<feature type="domain" description="TonB-dependent receptor plug" evidence="15">
    <location>
        <begin position="42"/>
        <end position="149"/>
    </location>
</feature>
<dbReference type="AlphaFoldDB" id="A0A2N5Y1B7"/>
<evidence type="ECO:0000256" key="9">
    <source>
        <dbReference type="ARBA" id="ARBA00023136"/>
    </source>
</evidence>
<dbReference type="InterPro" id="IPR039426">
    <property type="entry name" value="TonB-dep_rcpt-like"/>
</dbReference>
<dbReference type="GO" id="GO:0006826">
    <property type="term" value="P:iron ion transport"/>
    <property type="evidence" value="ECO:0007669"/>
    <property type="project" value="UniProtKB-KW"/>
</dbReference>
<feature type="chain" id="PRO_5014659312" evidence="13">
    <location>
        <begin position="24"/>
        <end position="807"/>
    </location>
</feature>
<keyword evidence="16" id="KW-0675">Receptor</keyword>
<evidence type="ECO:0000256" key="7">
    <source>
        <dbReference type="ARBA" id="ARBA00023065"/>
    </source>
</evidence>
<dbReference type="InterPro" id="IPR012910">
    <property type="entry name" value="Plug_dom"/>
</dbReference>
<dbReference type="Proteomes" id="UP000234845">
    <property type="component" value="Unassembled WGS sequence"/>
</dbReference>
<keyword evidence="2 11" id="KW-0813">Transport</keyword>
<evidence type="ECO:0000256" key="12">
    <source>
        <dbReference type="RuleBase" id="RU003357"/>
    </source>
</evidence>
<accession>A0A2N5Y1B7</accession>
<dbReference type="OrthoDB" id="7051185at2"/>
<keyword evidence="17" id="KW-1185">Reference proteome</keyword>
<dbReference type="InterPro" id="IPR000531">
    <property type="entry name" value="Beta-barrel_TonB"/>
</dbReference>
<keyword evidence="3 11" id="KW-1134">Transmembrane beta strand</keyword>
<keyword evidence="9 11" id="KW-0472">Membrane</keyword>
<evidence type="ECO:0000256" key="4">
    <source>
        <dbReference type="ARBA" id="ARBA00022496"/>
    </source>
</evidence>
<keyword evidence="10 11" id="KW-0998">Cell outer membrane</keyword>
<dbReference type="PANTHER" id="PTHR32552:SF81">
    <property type="entry name" value="TONB-DEPENDENT OUTER MEMBRANE RECEPTOR"/>
    <property type="match status" value="1"/>
</dbReference>
<protein>
    <submittedName>
        <fullName evidence="16">TonB-dependent receptor</fullName>
    </submittedName>
</protein>
<evidence type="ECO:0000313" key="16">
    <source>
        <dbReference type="EMBL" id="PLW82149.1"/>
    </source>
</evidence>
<dbReference type="PROSITE" id="PS52016">
    <property type="entry name" value="TONB_DEPENDENT_REC_3"/>
    <property type="match status" value="1"/>
</dbReference>
<evidence type="ECO:0000256" key="11">
    <source>
        <dbReference type="PROSITE-ProRule" id="PRU01360"/>
    </source>
</evidence>
<dbReference type="Pfam" id="PF00593">
    <property type="entry name" value="TonB_dep_Rec_b-barrel"/>
    <property type="match status" value="1"/>
</dbReference>
<comment type="similarity">
    <text evidence="11 12">Belongs to the TonB-dependent receptor family.</text>
</comment>
<evidence type="ECO:0000313" key="17">
    <source>
        <dbReference type="Proteomes" id="UP000234845"/>
    </source>
</evidence>
<comment type="subcellular location">
    <subcellularLocation>
        <location evidence="1 11">Cell outer membrane</location>
        <topology evidence="1 11">Multi-pass membrane protein</topology>
    </subcellularLocation>
</comment>
<dbReference type="RefSeq" id="WP_101521401.1">
    <property type="nucleotide sequence ID" value="NZ_PKLZ01000008.1"/>
</dbReference>
<evidence type="ECO:0000256" key="3">
    <source>
        <dbReference type="ARBA" id="ARBA00022452"/>
    </source>
</evidence>
<dbReference type="EMBL" id="PKLZ01000008">
    <property type="protein sequence ID" value="PLW82149.1"/>
    <property type="molecule type" value="Genomic_DNA"/>
</dbReference>
<proteinExistence type="inferred from homology"/>
<evidence type="ECO:0000256" key="10">
    <source>
        <dbReference type="ARBA" id="ARBA00023237"/>
    </source>
</evidence>
<dbReference type="Pfam" id="PF07715">
    <property type="entry name" value="Plug"/>
    <property type="match status" value="1"/>
</dbReference>
<keyword evidence="4" id="KW-0410">Iron transport</keyword>
<evidence type="ECO:0000259" key="15">
    <source>
        <dbReference type="Pfam" id="PF07715"/>
    </source>
</evidence>
<reference evidence="17" key="1">
    <citation type="submission" date="2017-11" db="EMBL/GenBank/DDBJ databases">
        <title>The draft genome sequence of Chromatocurvus sp. F02.</title>
        <authorList>
            <person name="Du Z.-J."/>
            <person name="Chang Y.-Q."/>
        </authorList>
    </citation>
    <scope>NUCLEOTIDE SEQUENCE [LARGE SCALE GENOMIC DNA]</scope>
    <source>
        <strain evidence="17">F02</strain>
    </source>
</reference>
<feature type="domain" description="TonB-dependent receptor-like beta-barrel" evidence="14">
    <location>
        <begin position="308"/>
        <end position="770"/>
    </location>
</feature>